<evidence type="ECO:0008006" key="5">
    <source>
        <dbReference type="Google" id="ProtNLM"/>
    </source>
</evidence>
<evidence type="ECO:0000313" key="3">
    <source>
        <dbReference type="EMBL" id="PHK95415.1"/>
    </source>
</evidence>
<feature type="region of interest" description="Disordered" evidence="2">
    <location>
        <begin position="1"/>
        <end position="36"/>
    </location>
</feature>
<name>A0A2C7ADA2_9PROT</name>
<dbReference type="PIRSF" id="PIRSF017082">
    <property type="entry name" value="YflP"/>
    <property type="match status" value="1"/>
</dbReference>
<dbReference type="CDD" id="cd07012">
    <property type="entry name" value="PBP2_Bug_TTT"/>
    <property type="match status" value="1"/>
</dbReference>
<dbReference type="AlphaFoldDB" id="A0A2C7ADA2"/>
<dbReference type="InterPro" id="IPR042100">
    <property type="entry name" value="Bug_dom1"/>
</dbReference>
<dbReference type="InterPro" id="IPR005064">
    <property type="entry name" value="BUG"/>
</dbReference>
<dbReference type="PANTHER" id="PTHR42928">
    <property type="entry name" value="TRICARBOXYLATE-BINDING PROTEIN"/>
    <property type="match status" value="1"/>
</dbReference>
<dbReference type="Gene3D" id="3.40.190.150">
    <property type="entry name" value="Bordetella uptake gene, domain 1"/>
    <property type="match status" value="1"/>
</dbReference>
<dbReference type="EMBL" id="PDNU01000010">
    <property type="protein sequence ID" value="PHK95415.1"/>
    <property type="molecule type" value="Genomic_DNA"/>
</dbReference>
<gene>
    <name evidence="3" type="ORF">CR162_07950</name>
</gene>
<reference evidence="3 4" key="1">
    <citation type="submission" date="2017-10" db="EMBL/GenBank/DDBJ databases">
        <authorList>
            <person name="Banno H."/>
            <person name="Chua N.-H."/>
        </authorList>
    </citation>
    <scope>NUCLEOTIDE SEQUENCE [LARGE SCALE GENOMIC DNA]</scope>
    <source>
        <strain evidence="3 4">YW11</strain>
    </source>
</reference>
<dbReference type="PANTHER" id="PTHR42928:SF5">
    <property type="entry name" value="BLR1237 PROTEIN"/>
    <property type="match status" value="1"/>
</dbReference>
<protein>
    <recommendedName>
        <fullName evidence="5">ABC transporter substrate-binding protein</fullName>
    </recommendedName>
</protein>
<feature type="compositionally biased region" description="Gly residues" evidence="2">
    <location>
        <begin position="9"/>
        <end position="34"/>
    </location>
</feature>
<evidence type="ECO:0000256" key="2">
    <source>
        <dbReference type="SAM" id="MobiDB-lite"/>
    </source>
</evidence>
<evidence type="ECO:0000313" key="4">
    <source>
        <dbReference type="Proteomes" id="UP000223527"/>
    </source>
</evidence>
<proteinExistence type="inferred from homology"/>
<dbReference type="SUPFAM" id="SSF53850">
    <property type="entry name" value="Periplasmic binding protein-like II"/>
    <property type="match status" value="1"/>
</dbReference>
<dbReference type="Proteomes" id="UP000223527">
    <property type="component" value="Unassembled WGS sequence"/>
</dbReference>
<dbReference type="OrthoDB" id="7242116at2"/>
<evidence type="ECO:0000256" key="1">
    <source>
        <dbReference type="ARBA" id="ARBA00006987"/>
    </source>
</evidence>
<dbReference type="Gene3D" id="3.40.190.10">
    <property type="entry name" value="Periplasmic binding protein-like II"/>
    <property type="match status" value="1"/>
</dbReference>
<accession>A0A2C7ADA2</accession>
<comment type="similarity">
    <text evidence="1">Belongs to the UPF0065 (bug) family.</text>
</comment>
<comment type="caution">
    <text evidence="3">The sequence shown here is derived from an EMBL/GenBank/DDBJ whole genome shotgun (WGS) entry which is preliminary data.</text>
</comment>
<keyword evidence="4" id="KW-1185">Reference proteome</keyword>
<sequence>MRHEDRGGRSGPGGSGSGGSGHGGSGRGESGPGWGRRPVLAALGGLLAAPAVPRGARADAAYPGGQTVSIVLPYAPGGAPDVLAQVLTQGLSARLGGTFVMEHKPGASTTLAARHVARAKPDGNTLLMGTVVTFTTAPYALREPGYDAVKDFAHITMISDTQFLLVAHPRWRSLEEVLAAARQRPGQLSFATWGVGTTAHLMMVDLMARTGTELLHVPYSGSPPALTDTIAGRADLMFSTFAPARPHVEAGRLKALAIPSPARSPVLPDVPTMDELGQKEFVSSGWFTLSAPAGTPPAILSRLEKAATEAFAAPEARARLDSLGLVPARPGPEALMERLTREAALNQRLIKAAGIKPE</sequence>
<organism evidence="3 4">
    <name type="scientific">Teichococcus rhizosphaerae</name>
    <dbReference type="NCBI Taxonomy" id="1335062"/>
    <lineage>
        <taxon>Bacteria</taxon>
        <taxon>Pseudomonadati</taxon>
        <taxon>Pseudomonadota</taxon>
        <taxon>Alphaproteobacteria</taxon>
        <taxon>Acetobacterales</taxon>
        <taxon>Roseomonadaceae</taxon>
        <taxon>Roseomonas</taxon>
    </lineage>
</organism>
<dbReference type="Pfam" id="PF03401">
    <property type="entry name" value="TctC"/>
    <property type="match status" value="1"/>
</dbReference>